<name>X1FHI6_9ZZZZ</name>
<protein>
    <submittedName>
        <fullName evidence="1">Uncharacterized protein</fullName>
    </submittedName>
</protein>
<sequence length="229" mass="25461">KDYAAFERSSLAAILDYVTDLPAEEIKTFIVRSAPDSFYVISTGSKNGAKEKKWQITFVQQSIIANNDDVRADFTNVMKKSGRGVRKDGTFGIKAPNDSDNLGHLVVDQLILLDNMFIFMNIEALMIVNGPLLTPEDISMALSRSSELINHSTGKLGFSVALNATVISSDDFQSKPDLKSINSDLEMLINARNAAKSYDFEDKSMSKVVLLSENRDENIWEEIVKENLI</sequence>
<gene>
    <name evidence="1" type="ORF">S03H2_23352</name>
</gene>
<dbReference type="EMBL" id="BARU01012742">
    <property type="protein sequence ID" value="GAH44427.1"/>
    <property type="molecule type" value="Genomic_DNA"/>
</dbReference>
<comment type="caution">
    <text evidence="1">The sequence shown here is derived from an EMBL/GenBank/DDBJ whole genome shotgun (WGS) entry which is preliminary data.</text>
</comment>
<feature type="non-terminal residue" evidence="1">
    <location>
        <position position="1"/>
    </location>
</feature>
<reference evidence="1" key="1">
    <citation type="journal article" date="2014" name="Front. Microbiol.">
        <title>High frequency of phylogenetically diverse reductive dehalogenase-homologous genes in deep subseafloor sedimentary metagenomes.</title>
        <authorList>
            <person name="Kawai M."/>
            <person name="Futagami T."/>
            <person name="Toyoda A."/>
            <person name="Takaki Y."/>
            <person name="Nishi S."/>
            <person name="Hori S."/>
            <person name="Arai W."/>
            <person name="Tsubouchi T."/>
            <person name="Morono Y."/>
            <person name="Uchiyama I."/>
            <person name="Ito T."/>
            <person name="Fujiyama A."/>
            <person name="Inagaki F."/>
            <person name="Takami H."/>
        </authorList>
    </citation>
    <scope>NUCLEOTIDE SEQUENCE</scope>
    <source>
        <strain evidence="1">Expedition CK06-06</strain>
    </source>
</reference>
<dbReference type="AlphaFoldDB" id="X1FHI6"/>
<accession>X1FHI6</accession>
<proteinExistence type="predicted"/>
<evidence type="ECO:0000313" key="1">
    <source>
        <dbReference type="EMBL" id="GAH44427.1"/>
    </source>
</evidence>
<organism evidence="1">
    <name type="scientific">marine sediment metagenome</name>
    <dbReference type="NCBI Taxonomy" id="412755"/>
    <lineage>
        <taxon>unclassified sequences</taxon>
        <taxon>metagenomes</taxon>
        <taxon>ecological metagenomes</taxon>
    </lineage>
</organism>
<feature type="non-terminal residue" evidence="1">
    <location>
        <position position="229"/>
    </location>
</feature>